<feature type="region of interest" description="Disordered" evidence="2">
    <location>
        <begin position="156"/>
        <end position="188"/>
    </location>
</feature>
<dbReference type="GO" id="GO:0004519">
    <property type="term" value="F:endonuclease activity"/>
    <property type="evidence" value="ECO:0007669"/>
    <property type="project" value="UniProtKB-KW"/>
</dbReference>
<protein>
    <submittedName>
        <fullName evidence="4">Endonuclease</fullName>
    </submittedName>
</protein>
<dbReference type="RefSeq" id="WP_216346745.1">
    <property type="nucleotide sequence ID" value="NZ_JAHLEM010000687.1"/>
</dbReference>
<feature type="signal peptide" evidence="3">
    <location>
        <begin position="1"/>
        <end position="29"/>
    </location>
</feature>
<proteinExistence type="predicted"/>
<evidence type="ECO:0000256" key="1">
    <source>
        <dbReference type="ARBA" id="ARBA00022801"/>
    </source>
</evidence>
<organism evidence="4 5">
    <name type="scientific">Streptomyces niphimycinicus</name>
    <dbReference type="NCBI Taxonomy" id="2842201"/>
    <lineage>
        <taxon>Bacteria</taxon>
        <taxon>Bacillati</taxon>
        <taxon>Actinomycetota</taxon>
        <taxon>Actinomycetes</taxon>
        <taxon>Kitasatosporales</taxon>
        <taxon>Streptomycetaceae</taxon>
        <taxon>Streptomyces</taxon>
    </lineage>
</organism>
<dbReference type="InterPro" id="IPR007346">
    <property type="entry name" value="Endonuclease-I"/>
</dbReference>
<keyword evidence="4" id="KW-0255">Endonuclease</keyword>
<dbReference type="PANTHER" id="PTHR33607:SF2">
    <property type="entry name" value="ENDONUCLEASE-1"/>
    <property type="match status" value="1"/>
</dbReference>
<reference evidence="4 5" key="1">
    <citation type="submission" date="2021-06" db="EMBL/GenBank/DDBJ databases">
        <authorList>
            <person name="Pan X."/>
        </authorList>
    </citation>
    <scope>NUCLEOTIDE SEQUENCE [LARGE SCALE GENOMIC DNA]</scope>
    <source>
        <strain evidence="4 5">4503</strain>
    </source>
</reference>
<name>A0ABS6CTM4_9ACTN</name>
<dbReference type="PANTHER" id="PTHR33607">
    <property type="entry name" value="ENDONUCLEASE-1"/>
    <property type="match status" value="1"/>
</dbReference>
<dbReference type="Pfam" id="PF04231">
    <property type="entry name" value="Endonuclease_1"/>
    <property type="match status" value="1"/>
</dbReference>
<keyword evidence="4" id="KW-0540">Nuclease</keyword>
<evidence type="ECO:0000256" key="2">
    <source>
        <dbReference type="SAM" id="MobiDB-lite"/>
    </source>
</evidence>
<keyword evidence="5" id="KW-1185">Reference proteome</keyword>
<evidence type="ECO:0000256" key="3">
    <source>
        <dbReference type="SAM" id="SignalP"/>
    </source>
</evidence>
<feature type="chain" id="PRO_5047369422" evidence="3">
    <location>
        <begin position="30"/>
        <end position="276"/>
    </location>
</feature>
<dbReference type="Proteomes" id="UP000720508">
    <property type="component" value="Unassembled WGS sequence"/>
</dbReference>
<sequence length="276" mass="30324">MSTHRPSRSRRLSLLAVVAVAGIAAPSVAAANTPATTDTNRPTAVQALDDTYYQDAMGKSGPELKAALHTIISDQTKVSYDEVWDALKSTDEDPDNPSNVILLYSGRSQSKDASGGNPDDWNREHVWAKSHGDFGTATGPGTDLHHLRPANVKVNSIRGNKDFDNGGQDVPDAPGNRTDDDSFEPRDQVKGDVARMILYMAVRYDGDDGFADLEPNDNVDNGSAPNIGRLSVLKEWSAEDPPDAFEEHRNQVIYDSFQHNRNPFIDHPEWVDSIWK</sequence>
<comment type="caution">
    <text evidence="4">The sequence shown here is derived from an EMBL/GenBank/DDBJ whole genome shotgun (WGS) entry which is preliminary data.</text>
</comment>
<feature type="compositionally biased region" description="Basic and acidic residues" evidence="2">
    <location>
        <begin position="177"/>
        <end position="188"/>
    </location>
</feature>
<keyword evidence="3" id="KW-0732">Signal</keyword>
<evidence type="ECO:0000313" key="4">
    <source>
        <dbReference type="EMBL" id="MBU3870061.1"/>
    </source>
</evidence>
<accession>A0ABS6CTM4</accession>
<dbReference type="EMBL" id="JAHLEM010000687">
    <property type="protein sequence ID" value="MBU3870061.1"/>
    <property type="molecule type" value="Genomic_DNA"/>
</dbReference>
<gene>
    <name evidence="4" type="ORF">KN815_40240</name>
</gene>
<evidence type="ECO:0000313" key="5">
    <source>
        <dbReference type="Proteomes" id="UP000720508"/>
    </source>
</evidence>
<keyword evidence="1" id="KW-0378">Hydrolase</keyword>